<keyword evidence="1" id="KW-0482">Metalloprotease</keyword>
<keyword evidence="3" id="KW-1133">Transmembrane helix</keyword>
<dbReference type="SUPFAM" id="SSF102712">
    <property type="entry name" value="JAB1/MPN domain"/>
    <property type="match status" value="1"/>
</dbReference>
<feature type="compositionally biased region" description="Polar residues" evidence="2">
    <location>
        <begin position="226"/>
        <end position="237"/>
    </location>
</feature>
<keyword evidence="3" id="KW-0812">Transmembrane</keyword>
<feature type="region of interest" description="Disordered" evidence="2">
    <location>
        <begin position="215"/>
        <end position="243"/>
    </location>
</feature>
<dbReference type="InterPro" id="IPR050242">
    <property type="entry name" value="JAMM_MPN+_peptidase_M67A"/>
</dbReference>
<evidence type="ECO:0000313" key="6">
    <source>
        <dbReference type="Proteomes" id="UP000299794"/>
    </source>
</evidence>
<dbReference type="Gene3D" id="3.40.140.10">
    <property type="entry name" value="Cytidine Deaminase, domain 2"/>
    <property type="match status" value="1"/>
</dbReference>
<feature type="transmembrane region" description="Helical" evidence="3">
    <location>
        <begin position="258"/>
        <end position="279"/>
    </location>
</feature>
<dbReference type="AlphaFoldDB" id="A0A4P5ZIV5"/>
<dbReference type="Proteomes" id="UP000299794">
    <property type="component" value="Unassembled WGS sequence"/>
</dbReference>
<organism evidence="5 6">
    <name type="scientific">Planktothrix agardhii CCAP 1459/11A</name>
    <dbReference type="NCBI Taxonomy" id="282420"/>
    <lineage>
        <taxon>Bacteria</taxon>
        <taxon>Bacillati</taxon>
        <taxon>Cyanobacteriota</taxon>
        <taxon>Cyanophyceae</taxon>
        <taxon>Oscillatoriophycideae</taxon>
        <taxon>Oscillatoriales</taxon>
        <taxon>Microcoleaceae</taxon>
        <taxon>Planktothrix</taxon>
    </lineage>
</organism>
<feature type="region of interest" description="Disordered" evidence="2">
    <location>
        <begin position="1"/>
        <end position="26"/>
    </location>
</feature>
<dbReference type="EMBL" id="BJCD01000032">
    <property type="protein sequence ID" value="GDZ93232.1"/>
    <property type="molecule type" value="Genomic_DNA"/>
</dbReference>
<dbReference type="Pfam" id="PF01398">
    <property type="entry name" value="JAB"/>
    <property type="match status" value="1"/>
</dbReference>
<evidence type="ECO:0000256" key="3">
    <source>
        <dbReference type="SAM" id="Phobius"/>
    </source>
</evidence>
<comment type="caution">
    <text evidence="5">The sequence shown here is derived from an EMBL/GenBank/DDBJ whole genome shotgun (WGS) entry which is preliminary data.</text>
</comment>
<dbReference type="PANTHER" id="PTHR10410">
    <property type="entry name" value="EUKARYOTIC TRANSLATION INITIATION FACTOR 3 -RELATED"/>
    <property type="match status" value="1"/>
</dbReference>
<evidence type="ECO:0000313" key="5">
    <source>
        <dbReference type="EMBL" id="GDZ93232.1"/>
    </source>
</evidence>
<evidence type="ECO:0000259" key="4">
    <source>
        <dbReference type="PROSITE" id="PS50249"/>
    </source>
</evidence>
<gene>
    <name evidence="5" type="ORF">PA905_10670</name>
</gene>
<proteinExistence type="predicted"/>
<keyword evidence="3" id="KW-0472">Membrane</keyword>
<feature type="compositionally biased region" description="Polar residues" evidence="2">
    <location>
        <begin position="13"/>
        <end position="26"/>
    </location>
</feature>
<dbReference type="InterPro" id="IPR000555">
    <property type="entry name" value="JAMM/MPN+_dom"/>
</dbReference>
<protein>
    <recommendedName>
        <fullName evidence="4">MPN domain-containing protein</fullName>
    </recommendedName>
</protein>
<dbReference type="InterPro" id="IPR037518">
    <property type="entry name" value="MPN"/>
</dbReference>
<evidence type="ECO:0000256" key="1">
    <source>
        <dbReference type="ARBA" id="ARBA00023049"/>
    </source>
</evidence>
<accession>A0A4P5ZIV5</accession>
<feature type="domain" description="MPN" evidence="4">
    <location>
        <begin position="61"/>
        <end position="197"/>
    </location>
</feature>
<sequence>MSRGPNLPRVTDDNNPSNENWNSQPQNQIVWVDSEDVYKPILKTIKDFTSERGMENQFSKVYIKQGALETLEDHLASNLRVEQGGILFGNAYEDPNYGIYVEINVAIPAPATVGSGVHLEFTSDSWQNIISYARSQHPQENIVGWYHSHPNLGVFMSGTDMNTQRAFFYHPWCLSIVRDPVRNSTGYFLGEQARSVMPTIIPGIQQQRPPILLSSPQATAHDEPSIETQNPEPNTIDLNPENRQRNQRRVVSLPPLKILLVLLFLMMIFVVISLGNSTLNLTTKFNNDQPITPTTFKTDLISFPIEAFRKLEENPKILKYEIIEHGGSIGDGSEIAFLVISQEGKDAVSNVQLEIEPGFLKKEEVLFTNSSDLVQQVEKSNNRQVLDIGSLSPGEGVLVKLFSFKKIGKKTETTNANFSSKTIYFPSRINYETKKNRNEFQEISFYNLQIK</sequence>
<reference evidence="6" key="1">
    <citation type="submission" date="2019-02" db="EMBL/GenBank/DDBJ databases">
        <title>Draft genome sequence of Planktothrix agardhii NIES-905.</title>
        <authorList>
            <person name="Yamaguchi H."/>
            <person name="Suzuki S."/>
            <person name="Kawachi M."/>
        </authorList>
    </citation>
    <scope>NUCLEOTIDE SEQUENCE [LARGE SCALE GENOMIC DNA]</scope>
    <source>
        <strain evidence="6">CCAP 1459/11A</strain>
    </source>
</reference>
<keyword evidence="1" id="KW-0645">Protease</keyword>
<dbReference type="GO" id="GO:0008237">
    <property type="term" value="F:metallopeptidase activity"/>
    <property type="evidence" value="ECO:0007669"/>
    <property type="project" value="UniProtKB-KW"/>
</dbReference>
<keyword evidence="1" id="KW-0378">Hydrolase</keyword>
<name>A0A4P5ZIV5_PLAAG</name>
<dbReference type="PROSITE" id="PS50249">
    <property type="entry name" value="MPN"/>
    <property type="match status" value="1"/>
</dbReference>
<evidence type="ECO:0000256" key="2">
    <source>
        <dbReference type="SAM" id="MobiDB-lite"/>
    </source>
</evidence>